<keyword evidence="2" id="KW-1133">Transmembrane helix</keyword>
<dbReference type="EMBL" id="AZFY01000022">
    <property type="protein sequence ID" value="KRM11489.1"/>
    <property type="molecule type" value="Genomic_DNA"/>
</dbReference>
<name>X0PHY4_9LACO</name>
<keyword evidence="7" id="KW-1185">Reference proteome</keyword>
<feature type="transmembrane region" description="Helical" evidence="2">
    <location>
        <begin position="239"/>
        <end position="258"/>
    </location>
</feature>
<dbReference type="AlphaFoldDB" id="X0PHY4"/>
<feature type="transmembrane region" description="Helical" evidence="2">
    <location>
        <begin position="158"/>
        <end position="179"/>
    </location>
</feature>
<comment type="similarity">
    <text evidence="1">Belongs to the UPF0177 family.</text>
</comment>
<dbReference type="GO" id="GO:0080120">
    <property type="term" value="P:CAAX-box protein maturation"/>
    <property type="evidence" value="ECO:0007669"/>
    <property type="project" value="UniProtKB-ARBA"/>
</dbReference>
<dbReference type="STRING" id="1423743.FD41_GL001344"/>
<dbReference type="GO" id="GO:0006508">
    <property type="term" value="P:proteolysis"/>
    <property type="evidence" value="ECO:0007669"/>
    <property type="project" value="UniProtKB-KW"/>
</dbReference>
<evidence type="ECO:0000256" key="1">
    <source>
        <dbReference type="ARBA" id="ARBA00009067"/>
    </source>
</evidence>
<feature type="domain" description="CAAX prenyl protease 2/Lysostaphin resistance protein A-like" evidence="3">
    <location>
        <begin position="125"/>
        <end position="222"/>
    </location>
</feature>
<dbReference type="GO" id="GO:0004175">
    <property type="term" value="F:endopeptidase activity"/>
    <property type="evidence" value="ECO:0007669"/>
    <property type="project" value="UniProtKB-ARBA"/>
</dbReference>
<organism evidence="4 6">
    <name type="scientific">Lentilactobacillus farraginis DSM 18382 = JCM 14108</name>
    <dbReference type="NCBI Taxonomy" id="1423743"/>
    <lineage>
        <taxon>Bacteria</taxon>
        <taxon>Bacillati</taxon>
        <taxon>Bacillota</taxon>
        <taxon>Bacilli</taxon>
        <taxon>Lactobacillales</taxon>
        <taxon>Lactobacillaceae</taxon>
        <taxon>Lentilactobacillus</taxon>
    </lineage>
</organism>
<keyword evidence="5" id="KW-0378">Hydrolase</keyword>
<sequence length="271" mass="30241">MDKESRDNLIQTRWSWQQLLLVAVGLFALLFGVDFVSKGLLFPGHGTTVIYIRAVIRFTYALIAAGIVYYGLGGTKLLKRPTPLNVFLKTMITIIGVLLVLLLVLSNFPYRLVAMVHSKFFIADTLVALSAGIFEEFTCRGLLLSAFADAFRLSRHRYTWAAVTSGACFGLLHLFNILAGQGVKATIQQAIYAFVLGILFVAVRLTTNSLIWVIVIHFFIDWQQAIFSHVVAGSSPWPAFLIVWTPLLLIGLAYVIGFDRNIWRHSGLTFL</sequence>
<reference evidence="5 7" key="2">
    <citation type="journal article" date="2015" name="Genome Announc.">
        <title>Expanding the biotechnology potential of lactobacilli through comparative genomics of 213 strains and associated genera.</title>
        <authorList>
            <person name="Sun Z."/>
            <person name="Harris H.M."/>
            <person name="McCann A."/>
            <person name="Guo C."/>
            <person name="Argimon S."/>
            <person name="Zhang W."/>
            <person name="Yang X."/>
            <person name="Jeffery I.B."/>
            <person name="Cooney J.C."/>
            <person name="Kagawa T.F."/>
            <person name="Liu W."/>
            <person name="Song Y."/>
            <person name="Salvetti E."/>
            <person name="Wrobel A."/>
            <person name="Rasinkangas P."/>
            <person name="Parkhill J."/>
            <person name="Rea M.C."/>
            <person name="O'Sullivan O."/>
            <person name="Ritari J."/>
            <person name="Douillard F.P."/>
            <person name="Paul Ross R."/>
            <person name="Yang R."/>
            <person name="Briner A.E."/>
            <person name="Felis G.E."/>
            <person name="de Vos W.M."/>
            <person name="Barrangou R."/>
            <person name="Klaenhammer T.R."/>
            <person name="Caufield P.W."/>
            <person name="Cui Y."/>
            <person name="Zhang H."/>
            <person name="O'Toole P.W."/>
        </authorList>
    </citation>
    <scope>NUCLEOTIDE SEQUENCE [LARGE SCALE GENOMIC DNA]</scope>
    <source>
        <strain evidence="5 7">DSM 18382</strain>
    </source>
</reference>
<comment type="caution">
    <text evidence="4">The sequence shown here is derived from an EMBL/GenBank/DDBJ whole genome shotgun (WGS) entry which is preliminary data.</text>
</comment>
<evidence type="ECO:0000313" key="6">
    <source>
        <dbReference type="Proteomes" id="UP000019488"/>
    </source>
</evidence>
<protein>
    <submittedName>
        <fullName evidence="5">Metal-dependent membrane protease</fullName>
    </submittedName>
</protein>
<keyword evidence="2" id="KW-0812">Transmembrane</keyword>
<evidence type="ECO:0000256" key="2">
    <source>
        <dbReference type="SAM" id="Phobius"/>
    </source>
</evidence>
<dbReference type="Pfam" id="PF02517">
    <property type="entry name" value="Rce1-like"/>
    <property type="match status" value="1"/>
</dbReference>
<feature type="transmembrane region" description="Helical" evidence="2">
    <location>
        <begin position="191"/>
        <end position="219"/>
    </location>
</feature>
<evidence type="ECO:0000313" key="5">
    <source>
        <dbReference type="EMBL" id="KRM11489.1"/>
    </source>
</evidence>
<gene>
    <name evidence="5" type="ORF">FD41_GL001344</name>
    <name evidence="4" type="ORF">JCM14108_1040</name>
</gene>
<evidence type="ECO:0000313" key="4">
    <source>
        <dbReference type="EMBL" id="GAF36096.1"/>
    </source>
</evidence>
<proteinExistence type="inferred from homology"/>
<dbReference type="Proteomes" id="UP000019488">
    <property type="component" value="Unassembled WGS sequence"/>
</dbReference>
<reference evidence="4" key="1">
    <citation type="journal article" date="2014" name="Genome Announc.">
        <title>Draft Genome Sequences of Two Lactobacillus Strains, L. farraginis JCM 14108T and L. composti JCM 14202T, Isolated from Compost of Distilled Shochu Residue.</title>
        <authorList>
            <person name="Yuki M."/>
            <person name="Oshima K."/>
            <person name="Suda W."/>
            <person name="Kitahara M."/>
            <person name="Kitamura K."/>
            <person name="Iida T."/>
            <person name="Hattori M."/>
            <person name="Ohkuma M."/>
        </authorList>
    </citation>
    <scope>NUCLEOTIDE SEQUENCE [LARGE SCALE GENOMIC DNA]</scope>
    <source>
        <strain evidence="4">JCM 14108</strain>
    </source>
</reference>
<accession>X0PHY4</accession>
<dbReference type="EMBL" id="BAKI01000007">
    <property type="protein sequence ID" value="GAF36096.1"/>
    <property type="molecule type" value="Genomic_DNA"/>
</dbReference>
<evidence type="ECO:0000259" key="3">
    <source>
        <dbReference type="Pfam" id="PF02517"/>
    </source>
</evidence>
<keyword evidence="2" id="KW-0472">Membrane</keyword>
<dbReference type="InterPro" id="IPR003675">
    <property type="entry name" value="Rce1/LyrA-like_dom"/>
</dbReference>
<feature type="transmembrane region" description="Helical" evidence="2">
    <location>
        <begin position="54"/>
        <end position="72"/>
    </location>
</feature>
<dbReference type="PATRIC" id="fig|1423743.5.peg.1396"/>
<feature type="transmembrane region" description="Helical" evidence="2">
    <location>
        <begin position="20"/>
        <end position="42"/>
    </location>
</feature>
<feature type="transmembrane region" description="Helical" evidence="2">
    <location>
        <begin position="84"/>
        <end position="108"/>
    </location>
</feature>
<evidence type="ECO:0000313" key="7">
    <source>
        <dbReference type="Proteomes" id="UP000051966"/>
    </source>
</evidence>
<dbReference type="Proteomes" id="UP000051966">
    <property type="component" value="Unassembled WGS sequence"/>
</dbReference>
<feature type="transmembrane region" description="Helical" evidence="2">
    <location>
        <begin position="120"/>
        <end position="138"/>
    </location>
</feature>
<keyword evidence="5" id="KW-0645">Protease</keyword>